<keyword evidence="1" id="KW-0812">Transmembrane</keyword>
<feature type="transmembrane region" description="Helical" evidence="1">
    <location>
        <begin position="111"/>
        <end position="132"/>
    </location>
</feature>
<organism evidence="2 3">
    <name type="scientific">Agrobacterium radiobacter</name>
    <dbReference type="NCBI Taxonomy" id="362"/>
    <lineage>
        <taxon>Bacteria</taxon>
        <taxon>Pseudomonadati</taxon>
        <taxon>Pseudomonadota</taxon>
        <taxon>Alphaproteobacteria</taxon>
        <taxon>Hyphomicrobiales</taxon>
        <taxon>Rhizobiaceae</taxon>
        <taxon>Rhizobium/Agrobacterium group</taxon>
        <taxon>Agrobacterium</taxon>
        <taxon>Agrobacterium tumefaciens complex</taxon>
    </lineage>
</organism>
<sequence>MYAPLTLLAFSAEPLSAGYLSVERGTARPIRPILVAVDTRYRRPFLGRHHSRSAGCEAFLSTQDRPNISCIAPWANRLFALTIGSWLYRIMYGTWFLWSRSFDEMADWSDWPGALMVFFFYAPNLIFAEFFICAGPQNHTARADLSASGSLLTASGPHRLRYLTFAADISVPTPVAAWTGNRREDQACFLSDRVYPITVTRS</sequence>
<evidence type="ECO:0000256" key="1">
    <source>
        <dbReference type="SAM" id="Phobius"/>
    </source>
</evidence>
<evidence type="ECO:0000313" key="3">
    <source>
        <dbReference type="Proteomes" id="UP000534590"/>
    </source>
</evidence>
<proteinExistence type="predicted"/>
<dbReference type="Proteomes" id="UP000534590">
    <property type="component" value="Unassembled WGS sequence"/>
</dbReference>
<reference evidence="2 3" key="1">
    <citation type="submission" date="2020-08" db="EMBL/GenBank/DDBJ databases">
        <title>Genomic Encyclopedia of Type Strains, Phase IV (KMG-V): Genome sequencing to study the core and pangenomes of soil and plant-associated prokaryotes.</title>
        <authorList>
            <person name="Whitman W."/>
        </authorList>
    </citation>
    <scope>NUCLEOTIDE SEQUENCE [LARGE SCALE GENOMIC DNA]</scope>
    <source>
        <strain evidence="2 3">SEMIA 461</strain>
    </source>
</reference>
<keyword evidence="1" id="KW-0472">Membrane</keyword>
<comment type="caution">
    <text evidence="2">The sequence shown here is derived from an EMBL/GenBank/DDBJ whole genome shotgun (WGS) entry which is preliminary data.</text>
</comment>
<name>A0ABR6JE10_AGRRD</name>
<dbReference type="EMBL" id="JACIHP010000008">
    <property type="protein sequence ID" value="MBB4493174.1"/>
    <property type="molecule type" value="Genomic_DNA"/>
</dbReference>
<protein>
    <submittedName>
        <fullName evidence="2">Uncharacterized protein</fullName>
    </submittedName>
</protein>
<evidence type="ECO:0000313" key="2">
    <source>
        <dbReference type="EMBL" id="MBB4493174.1"/>
    </source>
</evidence>
<accession>A0ABR6JE10</accession>
<keyword evidence="3" id="KW-1185">Reference proteome</keyword>
<keyword evidence="1" id="KW-1133">Transmembrane helix</keyword>
<gene>
    <name evidence="2" type="ORF">GGE40_005026</name>
</gene>
<feature type="transmembrane region" description="Helical" evidence="1">
    <location>
        <begin position="78"/>
        <end position="99"/>
    </location>
</feature>